<evidence type="ECO:0000256" key="3">
    <source>
        <dbReference type="ARBA" id="ARBA00022801"/>
    </source>
</evidence>
<keyword evidence="8" id="KW-1185">Reference proteome</keyword>
<dbReference type="Pfam" id="PF01321">
    <property type="entry name" value="Creatinase_N"/>
    <property type="match status" value="1"/>
</dbReference>
<dbReference type="FunFam" id="3.90.230.10:FF:000009">
    <property type="entry name" value="xaa-Pro aminopeptidase 2"/>
    <property type="match status" value="1"/>
</dbReference>
<feature type="domain" description="Peptidase M24 C-terminal" evidence="6">
    <location>
        <begin position="635"/>
        <end position="699"/>
    </location>
</feature>
<dbReference type="InterPro" id="IPR032416">
    <property type="entry name" value="Peptidase_M24_C"/>
</dbReference>
<dbReference type="Pfam" id="PF16188">
    <property type="entry name" value="Peptidase_M24_C"/>
    <property type="match status" value="1"/>
</dbReference>
<evidence type="ECO:0000313" key="7">
    <source>
        <dbReference type="EMBL" id="KAK9688036.1"/>
    </source>
</evidence>
<keyword evidence="3" id="KW-0378">Hydrolase</keyword>
<dbReference type="AlphaFoldDB" id="A0AAW1IF13"/>
<sequence length="730" mass="82549">MHRVILNAERRSDNAFHTAVHTLGGAHVTLSYNNPCISSRRGLKAAFIYNGLGYDELRSSGQLRKACSVWGAPIQPPGRVNTTERLAELRKVMQSETSLKTKPIDAFLTTSDDAHQSEYVAAYDQRIEYISGFSGSKGEAIITEKYAVMWTDGRYHLQADDQLNCDWYLMREGEKNIPTISEWLKKHLKPSSRVGADPKYVSAYDWQYLEDALNEANISLIEVKENPIDLIWKNHEEAKLEKSIFVLDTMYAGVNWTDKVDQVRKIVQEEGADAIVVTALNEIAWLLNIRGRDIPHNPFVSSYVIVSERAVYMYVELGKLTPNVTEHLNVNASSANAVFVYAYNKIWTELPTLAQNWKRVLLPTKCVFSKGASQKIVSLIPKRKRVLIESPIIYLMAKKNPVEIENMKIAHVRDAAAMCMFFSYFQSKVDQGYKWTELEIVERINEFRYEQINSLGNSFATIVGYGPNGAKPHYEPTASTNVVIKDDSTIVIDSGGQYYEGTTDVTRTIHLGTPKPEEINAYTRVLMGLIQFSTLTFPADMGASVADVMARAPLWDAGLDYFHGTSHGIGSFSSVHESPISIHYAHSSDSNFRLQPGYFLSIEPGFYSESYFGVRLENIVEVVNKPWLKHMSGQNFLGFVDVALVPFEPKLINKTLLSSYHIRWLNDYNSKIREYVGKELKNQGEVEAFYWMMKRTEHIPGSANNVTPCRIFFILGGSILLQMLISTIVL</sequence>
<dbReference type="Pfam" id="PF16189">
    <property type="entry name" value="Creatinase_N_2"/>
    <property type="match status" value="1"/>
</dbReference>
<dbReference type="EMBL" id="JASPKY010000610">
    <property type="protein sequence ID" value="KAK9688036.1"/>
    <property type="molecule type" value="Genomic_DNA"/>
</dbReference>
<evidence type="ECO:0000259" key="5">
    <source>
        <dbReference type="Pfam" id="PF01321"/>
    </source>
</evidence>
<gene>
    <name evidence="7" type="ORF">QE152_g35841</name>
</gene>
<comment type="similarity">
    <text evidence="1">Belongs to the peptidase M24B family.</text>
</comment>
<evidence type="ECO:0000256" key="2">
    <source>
        <dbReference type="ARBA" id="ARBA00022723"/>
    </source>
</evidence>
<dbReference type="SUPFAM" id="SSF55920">
    <property type="entry name" value="Creatinase/aminopeptidase"/>
    <property type="match status" value="1"/>
</dbReference>
<dbReference type="FunFam" id="3.40.350.10:FF:000003">
    <property type="entry name" value="Xaa-pro aminopeptidase P"/>
    <property type="match status" value="1"/>
</dbReference>
<protein>
    <submittedName>
        <fullName evidence="7">C-terminal region of peptidase-M24</fullName>
    </submittedName>
</protein>
<dbReference type="InterPro" id="IPR029149">
    <property type="entry name" value="Creatin/AminoP/Spt16_N"/>
</dbReference>
<organism evidence="7 8">
    <name type="scientific">Popillia japonica</name>
    <name type="common">Japanese beetle</name>
    <dbReference type="NCBI Taxonomy" id="7064"/>
    <lineage>
        <taxon>Eukaryota</taxon>
        <taxon>Metazoa</taxon>
        <taxon>Ecdysozoa</taxon>
        <taxon>Arthropoda</taxon>
        <taxon>Hexapoda</taxon>
        <taxon>Insecta</taxon>
        <taxon>Pterygota</taxon>
        <taxon>Neoptera</taxon>
        <taxon>Endopterygota</taxon>
        <taxon>Coleoptera</taxon>
        <taxon>Polyphaga</taxon>
        <taxon>Scarabaeiformia</taxon>
        <taxon>Scarabaeidae</taxon>
        <taxon>Rutelinae</taxon>
        <taxon>Popillia</taxon>
    </lineage>
</organism>
<evidence type="ECO:0000259" key="4">
    <source>
        <dbReference type="Pfam" id="PF00557"/>
    </source>
</evidence>
<dbReference type="PANTHER" id="PTHR43763:SF6">
    <property type="entry name" value="XAA-PRO AMINOPEPTIDASE 1"/>
    <property type="match status" value="1"/>
</dbReference>
<comment type="caution">
    <text evidence="7">The sequence shown here is derived from an EMBL/GenBank/DDBJ whole genome shotgun (WGS) entry which is preliminary data.</text>
</comment>
<dbReference type="Gene3D" id="3.90.230.10">
    <property type="entry name" value="Creatinase/methionine aminopeptidase superfamily"/>
    <property type="match status" value="1"/>
</dbReference>
<dbReference type="GO" id="GO:0005737">
    <property type="term" value="C:cytoplasm"/>
    <property type="evidence" value="ECO:0007669"/>
    <property type="project" value="UniProtKB-ARBA"/>
</dbReference>
<dbReference type="Pfam" id="PF00557">
    <property type="entry name" value="Peptidase_M24"/>
    <property type="match status" value="1"/>
</dbReference>
<dbReference type="GO" id="GO:0070006">
    <property type="term" value="F:metalloaminopeptidase activity"/>
    <property type="evidence" value="ECO:0007669"/>
    <property type="project" value="InterPro"/>
</dbReference>
<name>A0AAW1IF13_POPJA</name>
<feature type="domain" description="Creatinase N-terminal" evidence="5">
    <location>
        <begin position="98"/>
        <end position="218"/>
    </location>
</feature>
<dbReference type="InterPro" id="IPR033740">
    <property type="entry name" value="Pept_M24B"/>
</dbReference>
<evidence type="ECO:0000259" key="6">
    <source>
        <dbReference type="Pfam" id="PF16188"/>
    </source>
</evidence>
<dbReference type="PANTHER" id="PTHR43763">
    <property type="entry name" value="XAA-PRO AMINOPEPTIDASE 1"/>
    <property type="match status" value="1"/>
</dbReference>
<dbReference type="InterPro" id="IPR050422">
    <property type="entry name" value="X-Pro_aminopeptidase_P"/>
</dbReference>
<proteinExistence type="inferred from homology"/>
<evidence type="ECO:0000313" key="8">
    <source>
        <dbReference type="Proteomes" id="UP001458880"/>
    </source>
</evidence>
<dbReference type="SUPFAM" id="SSF53092">
    <property type="entry name" value="Creatinase/prolidase N-terminal domain"/>
    <property type="match status" value="1"/>
</dbReference>
<dbReference type="CDD" id="cd01085">
    <property type="entry name" value="APP"/>
    <property type="match status" value="1"/>
</dbReference>
<accession>A0AAW1IF13</accession>
<dbReference type="InterPro" id="IPR000587">
    <property type="entry name" value="Creatinase_N"/>
</dbReference>
<keyword evidence="2" id="KW-0479">Metal-binding</keyword>
<dbReference type="Gene3D" id="3.40.350.10">
    <property type="entry name" value="Creatinase/prolidase N-terminal domain"/>
    <property type="match status" value="2"/>
</dbReference>
<evidence type="ECO:0000256" key="1">
    <source>
        <dbReference type="ARBA" id="ARBA00008766"/>
    </source>
</evidence>
<dbReference type="InterPro" id="IPR000994">
    <property type="entry name" value="Pept_M24"/>
</dbReference>
<dbReference type="GO" id="GO:0046872">
    <property type="term" value="F:metal ion binding"/>
    <property type="evidence" value="ECO:0007669"/>
    <property type="project" value="UniProtKB-KW"/>
</dbReference>
<reference evidence="7 8" key="1">
    <citation type="journal article" date="2024" name="BMC Genomics">
        <title>De novo assembly and annotation of Popillia japonica's genome with initial clues to its potential as an invasive pest.</title>
        <authorList>
            <person name="Cucini C."/>
            <person name="Boschi S."/>
            <person name="Funari R."/>
            <person name="Cardaioli E."/>
            <person name="Iannotti N."/>
            <person name="Marturano G."/>
            <person name="Paoli F."/>
            <person name="Bruttini M."/>
            <person name="Carapelli A."/>
            <person name="Frati F."/>
            <person name="Nardi F."/>
        </authorList>
    </citation>
    <scope>NUCLEOTIDE SEQUENCE [LARGE SCALE GENOMIC DNA]</scope>
    <source>
        <strain evidence="7">DMR45628</strain>
    </source>
</reference>
<dbReference type="InterPro" id="IPR036005">
    <property type="entry name" value="Creatinase/aminopeptidase-like"/>
</dbReference>
<dbReference type="Proteomes" id="UP001458880">
    <property type="component" value="Unassembled WGS sequence"/>
</dbReference>
<feature type="domain" description="Peptidase M24" evidence="4">
    <location>
        <begin position="405"/>
        <end position="622"/>
    </location>
</feature>